<evidence type="ECO:0000313" key="4">
    <source>
        <dbReference type="EMBL" id="CAH8332566.1"/>
    </source>
</evidence>
<keyword evidence="2" id="KW-0217">Developmental protein</keyword>
<protein>
    <submittedName>
        <fullName evidence="4">Uncharacterized protein</fullName>
    </submittedName>
</protein>
<dbReference type="Proteomes" id="UP001642260">
    <property type="component" value="Unassembled WGS sequence"/>
</dbReference>
<evidence type="ECO:0000256" key="1">
    <source>
        <dbReference type="ARBA" id="ARBA00006974"/>
    </source>
</evidence>
<reference evidence="4 5" key="1">
    <citation type="submission" date="2022-03" db="EMBL/GenBank/DDBJ databases">
        <authorList>
            <person name="Macdonald S."/>
            <person name="Ahmed S."/>
            <person name="Newling K."/>
        </authorList>
    </citation>
    <scope>NUCLEOTIDE SEQUENCE [LARGE SCALE GENOMIC DNA]</scope>
</reference>
<organism evidence="4 5">
    <name type="scientific">Eruca vesicaria subsp. sativa</name>
    <name type="common">Garden rocket</name>
    <name type="synonym">Eruca sativa</name>
    <dbReference type="NCBI Taxonomy" id="29727"/>
    <lineage>
        <taxon>Eukaryota</taxon>
        <taxon>Viridiplantae</taxon>
        <taxon>Streptophyta</taxon>
        <taxon>Embryophyta</taxon>
        <taxon>Tracheophyta</taxon>
        <taxon>Spermatophyta</taxon>
        <taxon>Magnoliopsida</taxon>
        <taxon>eudicotyledons</taxon>
        <taxon>Gunneridae</taxon>
        <taxon>Pentapetalae</taxon>
        <taxon>rosids</taxon>
        <taxon>malvids</taxon>
        <taxon>Brassicales</taxon>
        <taxon>Brassicaceae</taxon>
        <taxon>Brassiceae</taxon>
        <taxon>Eruca</taxon>
    </lineage>
</organism>
<evidence type="ECO:0000256" key="2">
    <source>
        <dbReference type="ARBA" id="ARBA00022473"/>
    </source>
</evidence>
<keyword evidence="5" id="KW-1185">Reference proteome</keyword>
<comment type="similarity">
    <text evidence="1">Belongs to the ARG7 family.</text>
</comment>
<keyword evidence="3" id="KW-0341">Growth regulation</keyword>
<evidence type="ECO:0000256" key="3">
    <source>
        <dbReference type="ARBA" id="ARBA00022604"/>
    </source>
</evidence>
<sequence>MMNAKKLVKMARKCQQRSSTTVSSTSVEKGCFVVYTAEKARFAFPCSSRAAQSI</sequence>
<evidence type="ECO:0000313" key="5">
    <source>
        <dbReference type="Proteomes" id="UP001642260"/>
    </source>
</evidence>
<dbReference type="AlphaFoldDB" id="A0ABC8JL68"/>
<dbReference type="InterPro" id="IPR003676">
    <property type="entry name" value="SAUR_fam"/>
</dbReference>
<accession>A0ABC8JL68</accession>
<dbReference type="Pfam" id="PF02519">
    <property type="entry name" value="Auxin_inducible"/>
    <property type="match status" value="1"/>
</dbReference>
<proteinExistence type="inferred from homology"/>
<dbReference type="EMBL" id="CAKOAT010119599">
    <property type="protein sequence ID" value="CAH8332566.1"/>
    <property type="molecule type" value="Genomic_DNA"/>
</dbReference>
<name>A0ABC8JL68_ERUVS</name>
<gene>
    <name evidence="4" type="ORF">ERUC_LOCUS12651</name>
</gene>
<comment type="caution">
    <text evidence="4">The sequence shown here is derived from an EMBL/GenBank/DDBJ whole genome shotgun (WGS) entry which is preliminary data.</text>
</comment>